<dbReference type="Proteomes" id="UP001218071">
    <property type="component" value="Chromosome"/>
</dbReference>
<sequence>MAAVAAAAALIGALYGIGAAHPPAREVPQGDEVGAERSETPDEYARRCRQSLEAAGAEPAFALVTFDAPVGPAEAAEATAPVARASAVVAGSIVVTPEPTAGHTRADVFARAAGDAPVRSVVVYADGGALREVAAEAHVATVEVLPPDAVWGAFAIRV</sequence>
<evidence type="ECO:0008006" key="4">
    <source>
        <dbReference type="Google" id="ProtNLM"/>
    </source>
</evidence>
<protein>
    <recommendedName>
        <fullName evidence="4">Secreted protein</fullName>
    </recommendedName>
</protein>
<organism evidence="2 3">
    <name type="scientific">Corynebacterium jeddahense</name>
    <dbReference type="NCBI Taxonomy" id="1414719"/>
    <lineage>
        <taxon>Bacteria</taxon>
        <taxon>Bacillati</taxon>
        <taxon>Actinomycetota</taxon>
        <taxon>Actinomycetes</taxon>
        <taxon>Mycobacteriales</taxon>
        <taxon>Corynebacteriaceae</taxon>
        <taxon>Corynebacterium</taxon>
    </lineage>
</organism>
<gene>
    <name evidence="2" type="ORF">CJEDD_08160</name>
</gene>
<name>A0ABY7UN02_9CORY</name>
<evidence type="ECO:0000313" key="3">
    <source>
        <dbReference type="Proteomes" id="UP001218071"/>
    </source>
</evidence>
<accession>A0ABY7UN02</accession>
<dbReference type="EMBL" id="CP063194">
    <property type="protein sequence ID" value="WCZ39225.1"/>
    <property type="molecule type" value="Genomic_DNA"/>
</dbReference>
<evidence type="ECO:0000256" key="1">
    <source>
        <dbReference type="SAM" id="MobiDB-lite"/>
    </source>
</evidence>
<feature type="region of interest" description="Disordered" evidence="1">
    <location>
        <begin position="22"/>
        <end position="43"/>
    </location>
</feature>
<reference evidence="2 3" key="1">
    <citation type="submission" date="2020-10" db="EMBL/GenBank/DDBJ databases">
        <title>Complete genome sequence of Corynebacterium jeddahense DSM 45997, type strain of Corynebacterium jeddahense.</title>
        <authorList>
            <person name="Busche T."/>
            <person name="Kalinowski J."/>
            <person name="Ruckert C."/>
        </authorList>
    </citation>
    <scope>NUCLEOTIDE SEQUENCE [LARGE SCALE GENOMIC DNA]</scope>
    <source>
        <strain evidence="2 3">DSM 45997</strain>
    </source>
</reference>
<feature type="compositionally biased region" description="Basic and acidic residues" evidence="1">
    <location>
        <begin position="34"/>
        <end position="43"/>
    </location>
</feature>
<proteinExistence type="predicted"/>
<evidence type="ECO:0000313" key="2">
    <source>
        <dbReference type="EMBL" id="WCZ39225.1"/>
    </source>
</evidence>
<keyword evidence="3" id="KW-1185">Reference proteome</keyword>